<reference evidence="1" key="1">
    <citation type="submission" date="2021-06" db="EMBL/GenBank/DDBJ databases">
        <authorList>
            <person name="Kallberg Y."/>
            <person name="Tangrot J."/>
            <person name="Rosling A."/>
        </authorList>
    </citation>
    <scope>NUCLEOTIDE SEQUENCE</scope>
    <source>
        <strain evidence="1">UK204</strain>
    </source>
</reference>
<organism evidence="1 2">
    <name type="scientific">Funneliformis caledonium</name>
    <dbReference type="NCBI Taxonomy" id="1117310"/>
    <lineage>
        <taxon>Eukaryota</taxon>
        <taxon>Fungi</taxon>
        <taxon>Fungi incertae sedis</taxon>
        <taxon>Mucoromycota</taxon>
        <taxon>Glomeromycotina</taxon>
        <taxon>Glomeromycetes</taxon>
        <taxon>Glomerales</taxon>
        <taxon>Glomeraceae</taxon>
        <taxon>Funneliformis</taxon>
    </lineage>
</organism>
<sequence length="88" mass="9788">MKALTKTIHSTNPKKRRIGAIRRGSIEVAVLTEGERRGTETREAVIFFESEKFCTLSRICGFITLREQTVALDSSVNLISSDLTLDSS</sequence>
<evidence type="ECO:0000313" key="2">
    <source>
        <dbReference type="Proteomes" id="UP000789570"/>
    </source>
</evidence>
<keyword evidence="2" id="KW-1185">Reference proteome</keyword>
<dbReference type="EMBL" id="CAJVPQ010001934">
    <property type="protein sequence ID" value="CAG8576432.1"/>
    <property type="molecule type" value="Genomic_DNA"/>
</dbReference>
<gene>
    <name evidence="1" type="ORF">FCALED_LOCUS7366</name>
</gene>
<protein>
    <submittedName>
        <fullName evidence="1">14942_t:CDS:1</fullName>
    </submittedName>
</protein>
<proteinExistence type="predicted"/>
<dbReference type="Proteomes" id="UP000789570">
    <property type="component" value="Unassembled WGS sequence"/>
</dbReference>
<name>A0A9N9BUH4_9GLOM</name>
<dbReference type="AlphaFoldDB" id="A0A9N9BUH4"/>
<comment type="caution">
    <text evidence="1">The sequence shown here is derived from an EMBL/GenBank/DDBJ whole genome shotgun (WGS) entry which is preliminary data.</text>
</comment>
<accession>A0A9N9BUH4</accession>
<evidence type="ECO:0000313" key="1">
    <source>
        <dbReference type="EMBL" id="CAG8576432.1"/>
    </source>
</evidence>